<feature type="compositionally biased region" description="Basic and acidic residues" evidence="1">
    <location>
        <begin position="73"/>
        <end position="84"/>
    </location>
</feature>
<feature type="compositionally biased region" description="Basic and acidic residues" evidence="1">
    <location>
        <begin position="175"/>
        <end position="185"/>
    </location>
</feature>
<organism evidence="2">
    <name type="scientific">Oryza sativa subsp. japonica</name>
    <name type="common">Rice</name>
    <dbReference type="NCBI Taxonomy" id="39947"/>
    <lineage>
        <taxon>Eukaryota</taxon>
        <taxon>Viridiplantae</taxon>
        <taxon>Streptophyta</taxon>
        <taxon>Embryophyta</taxon>
        <taxon>Tracheophyta</taxon>
        <taxon>Spermatophyta</taxon>
        <taxon>Magnoliopsida</taxon>
        <taxon>Liliopsida</taxon>
        <taxon>Poales</taxon>
        <taxon>Poaceae</taxon>
        <taxon>BOP clade</taxon>
        <taxon>Oryzoideae</taxon>
        <taxon>Oryzeae</taxon>
        <taxon>Oryzinae</taxon>
        <taxon>Oryza</taxon>
        <taxon>Oryza sativa</taxon>
    </lineage>
</organism>
<accession>A3BCI6</accession>
<gene>
    <name evidence="2" type="ORF">OsJ_21613</name>
</gene>
<feature type="compositionally biased region" description="Polar residues" evidence="1">
    <location>
        <begin position="44"/>
        <end position="53"/>
    </location>
</feature>
<proteinExistence type="predicted"/>
<feature type="compositionally biased region" description="Basic and acidic residues" evidence="1">
    <location>
        <begin position="93"/>
        <end position="104"/>
    </location>
</feature>
<protein>
    <recommendedName>
        <fullName evidence="3">DUF834 domain-containing protein</fullName>
    </recommendedName>
</protein>
<sequence length="196" mass="20589">MARRRRTEEGDGDERVDDEGMAPMIFGLDEEADAGGLGAADLTTMMTGNTSSWQERRPEEGDSDGVTFQGSSLEEKVQPRERATRLPASFGLREGDAGDKHSEARPSAATARAGSAQLDGEGLPKLEDNDVLDVGVPGAPAGLGRNGGEAGEEEVAAKRMVATPGSEDVPTAGKGRSELRKGSDVKRRRPGAQGER</sequence>
<reference evidence="2" key="1">
    <citation type="journal article" date="2005" name="PLoS Biol.">
        <title>The genomes of Oryza sativa: a history of duplications.</title>
        <authorList>
            <person name="Yu J."/>
            <person name="Wang J."/>
            <person name="Lin W."/>
            <person name="Li S."/>
            <person name="Li H."/>
            <person name="Zhou J."/>
            <person name="Ni P."/>
            <person name="Dong W."/>
            <person name="Hu S."/>
            <person name="Zeng C."/>
            <person name="Zhang J."/>
            <person name="Zhang Y."/>
            <person name="Li R."/>
            <person name="Xu Z."/>
            <person name="Li S."/>
            <person name="Li X."/>
            <person name="Zheng H."/>
            <person name="Cong L."/>
            <person name="Lin L."/>
            <person name="Yin J."/>
            <person name="Geng J."/>
            <person name="Li G."/>
            <person name="Shi J."/>
            <person name="Liu J."/>
            <person name="Lv H."/>
            <person name="Li J."/>
            <person name="Wang J."/>
            <person name="Deng Y."/>
            <person name="Ran L."/>
            <person name="Shi X."/>
            <person name="Wang X."/>
            <person name="Wu Q."/>
            <person name="Li C."/>
            <person name="Ren X."/>
            <person name="Wang J."/>
            <person name="Wang X."/>
            <person name="Li D."/>
            <person name="Liu D."/>
            <person name="Zhang X."/>
            <person name="Ji Z."/>
            <person name="Zhao W."/>
            <person name="Sun Y."/>
            <person name="Zhang Z."/>
            <person name="Bao J."/>
            <person name="Han Y."/>
            <person name="Dong L."/>
            <person name="Ji J."/>
            <person name="Chen P."/>
            <person name="Wu S."/>
            <person name="Liu J."/>
            <person name="Xiao Y."/>
            <person name="Bu D."/>
            <person name="Tan J."/>
            <person name="Yang L."/>
            <person name="Ye C."/>
            <person name="Zhang J."/>
            <person name="Xu J."/>
            <person name="Zhou Y."/>
            <person name="Yu Y."/>
            <person name="Zhang B."/>
            <person name="Zhuang S."/>
            <person name="Wei H."/>
            <person name="Liu B."/>
            <person name="Lei M."/>
            <person name="Yu H."/>
            <person name="Li Y."/>
            <person name="Xu H."/>
            <person name="Wei S."/>
            <person name="He X."/>
            <person name="Fang L."/>
            <person name="Zhang Z."/>
            <person name="Zhang Y."/>
            <person name="Huang X."/>
            <person name="Su Z."/>
            <person name="Tong W."/>
            <person name="Li J."/>
            <person name="Tong Z."/>
            <person name="Li S."/>
            <person name="Ye J."/>
            <person name="Wang L."/>
            <person name="Fang L."/>
            <person name="Lei T."/>
            <person name="Chen C."/>
            <person name="Chen H."/>
            <person name="Xu Z."/>
            <person name="Li H."/>
            <person name="Huang H."/>
            <person name="Zhang F."/>
            <person name="Xu H."/>
            <person name="Li N."/>
            <person name="Zhao C."/>
            <person name="Li S."/>
            <person name="Dong L."/>
            <person name="Huang Y."/>
            <person name="Li L."/>
            <person name="Xi Y."/>
            <person name="Qi Q."/>
            <person name="Li W."/>
            <person name="Zhang B."/>
            <person name="Hu W."/>
            <person name="Zhang Y."/>
            <person name="Tian X."/>
            <person name="Jiao Y."/>
            <person name="Liang X."/>
            <person name="Jin J."/>
            <person name="Gao L."/>
            <person name="Zheng W."/>
            <person name="Hao B."/>
            <person name="Liu S."/>
            <person name="Wang W."/>
            <person name="Yuan L."/>
            <person name="Cao M."/>
            <person name="McDermott J."/>
            <person name="Samudrala R."/>
            <person name="Wang J."/>
            <person name="Wong G.K."/>
            <person name="Yang H."/>
        </authorList>
    </citation>
    <scope>NUCLEOTIDE SEQUENCE [LARGE SCALE GENOMIC DNA]</scope>
</reference>
<evidence type="ECO:0008006" key="3">
    <source>
        <dbReference type="Google" id="ProtNLM"/>
    </source>
</evidence>
<evidence type="ECO:0000313" key="2">
    <source>
        <dbReference type="EMBL" id="EAZ37275.1"/>
    </source>
</evidence>
<dbReference type="Proteomes" id="UP000007752">
    <property type="component" value="Chromosome 6"/>
</dbReference>
<feature type="compositionally biased region" description="Acidic residues" evidence="1">
    <location>
        <begin position="10"/>
        <end position="20"/>
    </location>
</feature>
<evidence type="ECO:0000256" key="1">
    <source>
        <dbReference type="SAM" id="MobiDB-lite"/>
    </source>
</evidence>
<dbReference type="AlphaFoldDB" id="A3BCI6"/>
<reference evidence="2" key="2">
    <citation type="submission" date="2008-12" db="EMBL/GenBank/DDBJ databases">
        <title>Improved gene annotation of the rice (Oryza sativa) genomes.</title>
        <authorList>
            <person name="Wang J."/>
            <person name="Li R."/>
            <person name="Fan W."/>
            <person name="Huang Q."/>
            <person name="Zhang J."/>
            <person name="Zhou Y."/>
            <person name="Hu Y."/>
            <person name="Zi S."/>
            <person name="Li J."/>
            <person name="Ni P."/>
            <person name="Zheng H."/>
            <person name="Zhang Y."/>
            <person name="Zhao M."/>
            <person name="Hao Q."/>
            <person name="McDermott J."/>
            <person name="Samudrala R."/>
            <person name="Kristiansen K."/>
            <person name="Wong G.K.-S."/>
        </authorList>
    </citation>
    <scope>NUCLEOTIDE SEQUENCE</scope>
</reference>
<name>A3BCI6_ORYSJ</name>
<dbReference type="EMBL" id="CM000143">
    <property type="protein sequence ID" value="EAZ37275.1"/>
    <property type="molecule type" value="Genomic_DNA"/>
</dbReference>
<feature type="region of interest" description="Disordered" evidence="1">
    <location>
        <begin position="1"/>
        <end position="196"/>
    </location>
</feature>